<dbReference type="GO" id="GO:0006888">
    <property type="term" value="P:endoplasmic reticulum to Golgi vesicle-mediated transport"/>
    <property type="evidence" value="ECO:0007669"/>
    <property type="project" value="TreeGrafter"/>
</dbReference>
<dbReference type="Pfam" id="PF05050">
    <property type="entry name" value="Methyltransf_21"/>
    <property type="match status" value="1"/>
</dbReference>
<accession>A0AAV2QTI4</accession>
<evidence type="ECO:0000313" key="4">
    <source>
        <dbReference type="Proteomes" id="UP001497623"/>
    </source>
</evidence>
<evidence type="ECO:0000259" key="2">
    <source>
        <dbReference type="Pfam" id="PF05050"/>
    </source>
</evidence>
<dbReference type="AlphaFoldDB" id="A0AAV2QTI4"/>
<dbReference type="InterPro" id="IPR006342">
    <property type="entry name" value="FkbM_mtfrase"/>
</dbReference>
<feature type="domain" description="Methyltransferase FkbM" evidence="2">
    <location>
        <begin position="165"/>
        <end position="348"/>
    </location>
</feature>
<evidence type="ECO:0000313" key="3">
    <source>
        <dbReference type="EMBL" id="CAL4100224.1"/>
    </source>
</evidence>
<dbReference type="PANTHER" id="PTHR34009">
    <property type="entry name" value="PROTEIN STAR"/>
    <property type="match status" value="1"/>
</dbReference>
<dbReference type="GO" id="GO:0016197">
    <property type="term" value="P:endosomal transport"/>
    <property type="evidence" value="ECO:0007669"/>
    <property type="project" value="TreeGrafter"/>
</dbReference>
<sequence length="374" mass="42741">AIMTLITSYSRMFFFLTRSDKRRLRNVLILVATGFMMMTLMSMPDVIQTSRSSGHLHVGLGSSHFDDRRPGDQLAAPSMSPEFEERLRHGPVEADDERVMYLLRNKYLSPPSEEPYYLSGHLGPYPYQGAYLGIQPYDMFDNWMFLHKNLLRLFSKRPPGFFIEAGALDGEYLSNTLHLEKFYGWNGLLVEANPSSYAELLKKNRRAWTSNTCLAVTTYPKEMVMEMLNVNQQIKAEVYQAKWAIKGSSYLKADGIGAGYEQGWHKGGAFDRSYANIQCFPLVSYLKALNVTKVDLFSLDVEGAEEGILSTIPWSDVDISVLLLEHHTNSTDKDLEFVDTMARRGYQLYDYNIADDFLGDYIFVKPEYMSSENI</sequence>
<keyword evidence="4" id="KW-1185">Reference proteome</keyword>
<dbReference type="EMBL" id="CAXKWB010011154">
    <property type="protein sequence ID" value="CAL4100224.1"/>
    <property type="molecule type" value="Genomic_DNA"/>
</dbReference>
<dbReference type="InterPro" id="IPR029063">
    <property type="entry name" value="SAM-dependent_MTases_sf"/>
</dbReference>
<dbReference type="PANTHER" id="PTHR34009:SF2">
    <property type="entry name" value="PROTEIN STAR"/>
    <property type="match status" value="1"/>
</dbReference>
<feature type="transmembrane region" description="Helical" evidence="1">
    <location>
        <begin position="24"/>
        <end position="43"/>
    </location>
</feature>
<keyword evidence="1" id="KW-1133">Transmembrane helix</keyword>
<dbReference type="GO" id="GO:0005789">
    <property type="term" value="C:endoplasmic reticulum membrane"/>
    <property type="evidence" value="ECO:0007669"/>
    <property type="project" value="TreeGrafter"/>
</dbReference>
<comment type="caution">
    <text evidence="3">The sequence shown here is derived from an EMBL/GenBank/DDBJ whole genome shotgun (WGS) entry which is preliminary data.</text>
</comment>
<organism evidence="3 4">
    <name type="scientific">Meganyctiphanes norvegica</name>
    <name type="common">Northern krill</name>
    <name type="synonym">Thysanopoda norvegica</name>
    <dbReference type="NCBI Taxonomy" id="48144"/>
    <lineage>
        <taxon>Eukaryota</taxon>
        <taxon>Metazoa</taxon>
        <taxon>Ecdysozoa</taxon>
        <taxon>Arthropoda</taxon>
        <taxon>Crustacea</taxon>
        <taxon>Multicrustacea</taxon>
        <taxon>Malacostraca</taxon>
        <taxon>Eumalacostraca</taxon>
        <taxon>Eucarida</taxon>
        <taxon>Euphausiacea</taxon>
        <taxon>Euphausiidae</taxon>
        <taxon>Meganyctiphanes</taxon>
    </lineage>
</organism>
<dbReference type="Gene3D" id="3.40.50.150">
    <property type="entry name" value="Vaccinia Virus protein VP39"/>
    <property type="match status" value="1"/>
</dbReference>
<dbReference type="GO" id="GO:0031902">
    <property type="term" value="C:late endosome membrane"/>
    <property type="evidence" value="ECO:0007669"/>
    <property type="project" value="TreeGrafter"/>
</dbReference>
<dbReference type="SUPFAM" id="SSF53335">
    <property type="entry name" value="S-adenosyl-L-methionine-dependent methyltransferases"/>
    <property type="match status" value="1"/>
</dbReference>
<feature type="non-terminal residue" evidence="3">
    <location>
        <position position="1"/>
    </location>
</feature>
<protein>
    <recommendedName>
        <fullName evidence="2">Methyltransferase FkbM domain-containing protein</fullName>
    </recommendedName>
</protein>
<reference evidence="3 4" key="1">
    <citation type="submission" date="2024-05" db="EMBL/GenBank/DDBJ databases">
        <authorList>
            <person name="Wallberg A."/>
        </authorList>
    </citation>
    <scope>NUCLEOTIDE SEQUENCE [LARGE SCALE GENOMIC DNA]</scope>
</reference>
<dbReference type="Proteomes" id="UP001497623">
    <property type="component" value="Unassembled WGS sequence"/>
</dbReference>
<evidence type="ECO:0000256" key="1">
    <source>
        <dbReference type="SAM" id="Phobius"/>
    </source>
</evidence>
<name>A0AAV2QTI4_MEGNR</name>
<keyword evidence="1" id="KW-0472">Membrane</keyword>
<dbReference type="InterPro" id="IPR053202">
    <property type="entry name" value="EGF_Rcpt_Signaling_Reg"/>
</dbReference>
<proteinExistence type="predicted"/>
<gene>
    <name evidence="3" type="ORF">MNOR_LOCUS16747</name>
</gene>
<keyword evidence="1" id="KW-0812">Transmembrane</keyword>
<dbReference type="GO" id="GO:0005794">
    <property type="term" value="C:Golgi apparatus"/>
    <property type="evidence" value="ECO:0007669"/>
    <property type="project" value="TreeGrafter"/>
</dbReference>
<dbReference type="GO" id="GO:0005886">
    <property type="term" value="C:plasma membrane"/>
    <property type="evidence" value="ECO:0007669"/>
    <property type="project" value="TreeGrafter"/>
</dbReference>